<feature type="region of interest" description="Disordered" evidence="1">
    <location>
        <begin position="332"/>
        <end position="352"/>
    </location>
</feature>
<dbReference type="Ensembl" id="ENSAMXT00000036088.1">
    <property type="protein sequence ID" value="ENSAMXP00000046771.1"/>
    <property type="gene ID" value="ENSAMXG00000037438.1"/>
</dbReference>
<reference evidence="3" key="4">
    <citation type="submission" date="2025-09" db="UniProtKB">
        <authorList>
            <consortium name="Ensembl"/>
        </authorList>
    </citation>
    <scope>IDENTIFICATION</scope>
</reference>
<protein>
    <recommendedName>
        <fullName evidence="2">Retrotransposon gag domain-containing protein</fullName>
    </recommendedName>
</protein>
<accession>A0A3B1JYI4</accession>
<dbReference type="GO" id="GO:0008270">
    <property type="term" value="F:zinc ion binding"/>
    <property type="evidence" value="ECO:0007669"/>
    <property type="project" value="InterPro"/>
</dbReference>
<dbReference type="InterPro" id="IPR005162">
    <property type="entry name" value="Retrotrans_gag_dom"/>
</dbReference>
<dbReference type="Proteomes" id="UP000018467">
    <property type="component" value="Unassembled WGS sequence"/>
</dbReference>
<reference evidence="4" key="1">
    <citation type="submission" date="2013-03" db="EMBL/GenBank/DDBJ databases">
        <authorList>
            <person name="Jeffery W."/>
            <person name="Warren W."/>
            <person name="Wilson R.K."/>
        </authorList>
    </citation>
    <scope>NUCLEOTIDE SEQUENCE</scope>
    <source>
        <strain evidence="4">female</strain>
    </source>
</reference>
<dbReference type="SUPFAM" id="SSF57756">
    <property type="entry name" value="Retrovirus zinc finger-like domains"/>
    <property type="match status" value="1"/>
</dbReference>
<dbReference type="InterPro" id="IPR036875">
    <property type="entry name" value="Znf_CCHC_sf"/>
</dbReference>
<evidence type="ECO:0000313" key="4">
    <source>
        <dbReference type="Proteomes" id="UP000018467"/>
    </source>
</evidence>
<dbReference type="Pfam" id="PF03732">
    <property type="entry name" value="Retrotrans_gag"/>
    <property type="match status" value="1"/>
</dbReference>
<evidence type="ECO:0000259" key="2">
    <source>
        <dbReference type="Pfam" id="PF03732"/>
    </source>
</evidence>
<name>A0A3B1JYI4_ASTMX</name>
<feature type="region of interest" description="Disordered" evidence="1">
    <location>
        <begin position="255"/>
        <end position="299"/>
    </location>
</feature>
<dbReference type="PANTHER" id="PTHR15503:SF36">
    <property type="entry name" value="RETROTRANSPOSON GAG-LIKE PROTEIN 5"/>
    <property type="match status" value="1"/>
</dbReference>
<reference evidence="4" key="2">
    <citation type="journal article" date="2014" name="Nat. Commun.">
        <title>The cavefish genome reveals candidate genes for eye loss.</title>
        <authorList>
            <person name="McGaugh S.E."/>
            <person name="Gross J.B."/>
            <person name="Aken B."/>
            <person name="Blin M."/>
            <person name="Borowsky R."/>
            <person name="Chalopin D."/>
            <person name="Hinaux H."/>
            <person name="Jeffery W.R."/>
            <person name="Keene A."/>
            <person name="Ma L."/>
            <person name="Minx P."/>
            <person name="Murphy D."/>
            <person name="O'Quin K.E."/>
            <person name="Retaux S."/>
            <person name="Rohner N."/>
            <person name="Searle S.M."/>
            <person name="Stahl B.A."/>
            <person name="Tabin C."/>
            <person name="Volff J.N."/>
            <person name="Yoshizawa M."/>
            <person name="Warren W.C."/>
        </authorList>
    </citation>
    <scope>NUCLEOTIDE SEQUENCE [LARGE SCALE GENOMIC DNA]</scope>
    <source>
        <strain evidence="4">female</strain>
    </source>
</reference>
<feature type="region of interest" description="Disordered" evidence="1">
    <location>
        <begin position="1"/>
        <end position="22"/>
    </location>
</feature>
<keyword evidence="4" id="KW-1185">Reference proteome</keyword>
<dbReference type="AlphaFoldDB" id="A0A3B1JYI4"/>
<evidence type="ECO:0000256" key="1">
    <source>
        <dbReference type="SAM" id="MobiDB-lite"/>
    </source>
</evidence>
<dbReference type="GeneTree" id="ENSGT00950000183173"/>
<sequence>PPGHQRLPLPNPLTERSSPNMDPAEQLDLEQVKIALGNQGVAIGKHEQTLQQILAQLRDLTTILSQNLLQPIQPAPLGPAPPQVEELMTPGGVEPSLPTPVRYGGQPGGCRGFLLQCSLSECAKVAYIISLLSGRALAWATPVWENQPAVCATATLFAAALSWSFDLPARGEEAGTCLLNLHQHGRSVSDYAIEFCTLSAESGWNSSALVSAFHHGLSEDLKDELAHRDCPASLDDLIELTQKIDHCLRERRRRGCTGRVRGPRDQPSAGGSSLASKKQPDHGDRPVQLGHTRLPRQEREARMREGRCIYCGLVGHQRVTCPDLAAKSQHLLGEEGPLTDRPGPLTDRPGPP</sequence>
<reference evidence="3" key="3">
    <citation type="submission" date="2025-08" db="UniProtKB">
        <authorList>
            <consortium name="Ensembl"/>
        </authorList>
    </citation>
    <scope>IDENTIFICATION</scope>
</reference>
<organism evidence="3 4">
    <name type="scientific">Astyanax mexicanus</name>
    <name type="common">Blind cave fish</name>
    <name type="synonym">Astyanax fasciatus mexicanus</name>
    <dbReference type="NCBI Taxonomy" id="7994"/>
    <lineage>
        <taxon>Eukaryota</taxon>
        <taxon>Metazoa</taxon>
        <taxon>Chordata</taxon>
        <taxon>Craniata</taxon>
        <taxon>Vertebrata</taxon>
        <taxon>Euteleostomi</taxon>
        <taxon>Actinopterygii</taxon>
        <taxon>Neopterygii</taxon>
        <taxon>Teleostei</taxon>
        <taxon>Ostariophysi</taxon>
        <taxon>Characiformes</taxon>
        <taxon>Characoidei</taxon>
        <taxon>Acestrorhamphidae</taxon>
        <taxon>Acestrorhamphinae</taxon>
        <taxon>Astyanax</taxon>
    </lineage>
</organism>
<proteinExistence type="predicted"/>
<dbReference type="InterPro" id="IPR032567">
    <property type="entry name" value="RTL1-rel"/>
</dbReference>
<dbReference type="PANTHER" id="PTHR15503">
    <property type="entry name" value="LDOC1 RELATED"/>
    <property type="match status" value="1"/>
</dbReference>
<dbReference type="Bgee" id="ENSAMXG00000037438">
    <property type="expression patterns" value="Expressed in pharyngeal gill and 4 other cell types or tissues"/>
</dbReference>
<dbReference type="GO" id="GO:0003676">
    <property type="term" value="F:nucleic acid binding"/>
    <property type="evidence" value="ECO:0007669"/>
    <property type="project" value="InterPro"/>
</dbReference>
<feature type="domain" description="Retrotransposon gag" evidence="2">
    <location>
        <begin position="128"/>
        <end position="218"/>
    </location>
</feature>
<dbReference type="InParanoid" id="A0A3B1JYI4"/>
<evidence type="ECO:0000313" key="3">
    <source>
        <dbReference type="Ensembl" id="ENSAMXP00000046771.1"/>
    </source>
</evidence>